<feature type="region of interest" description="Disordered" evidence="1">
    <location>
        <begin position="1"/>
        <end position="35"/>
    </location>
</feature>
<reference evidence="2 3" key="1">
    <citation type="submission" date="2019-05" db="EMBL/GenBank/DDBJ databases">
        <title>Another draft genome of Portunus trituberculatus and its Hox gene families provides insights of decapod evolution.</title>
        <authorList>
            <person name="Jeong J.-H."/>
            <person name="Song I."/>
            <person name="Kim S."/>
            <person name="Choi T."/>
            <person name="Kim D."/>
            <person name="Ryu S."/>
            <person name="Kim W."/>
        </authorList>
    </citation>
    <scope>NUCLEOTIDE SEQUENCE [LARGE SCALE GENOMIC DNA]</scope>
    <source>
        <tissue evidence="2">Muscle</tissue>
    </source>
</reference>
<gene>
    <name evidence="2" type="ORF">E2C01_026370</name>
</gene>
<feature type="region of interest" description="Disordered" evidence="1">
    <location>
        <begin position="49"/>
        <end position="84"/>
    </location>
</feature>
<protein>
    <submittedName>
        <fullName evidence="2">Uncharacterized protein</fullName>
    </submittedName>
</protein>
<proteinExistence type="predicted"/>
<evidence type="ECO:0000313" key="2">
    <source>
        <dbReference type="EMBL" id="MPC33032.1"/>
    </source>
</evidence>
<feature type="compositionally biased region" description="Basic and acidic residues" evidence="1">
    <location>
        <begin position="70"/>
        <end position="79"/>
    </location>
</feature>
<dbReference type="Proteomes" id="UP000324222">
    <property type="component" value="Unassembled WGS sequence"/>
</dbReference>
<feature type="compositionally biased region" description="Polar residues" evidence="1">
    <location>
        <begin position="1"/>
        <end position="29"/>
    </location>
</feature>
<evidence type="ECO:0000256" key="1">
    <source>
        <dbReference type="SAM" id="MobiDB-lite"/>
    </source>
</evidence>
<accession>A0A5B7EFT4</accession>
<evidence type="ECO:0000313" key="3">
    <source>
        <dbReference type="Proteomes" id="UP000324222"/>
    </source>
</evidence>
<keyword evidence="3" id="KW-1185">Reference proteome</keyword>
<sequence>MGSTSHQTTHVWPTNSPTSINTQNQTQSPFGHIVGKPTLTQHTQHLYSPALSTHPSATPSPPTPGARHTHSGEGGEPRDQNTFPQALKQGSAGEVCEKFLFYSPPGSRVPWVRFPSGEAGQGALSRRTVRGENCAQFHITSKHRDTGVSSHCAGQRWPKFNCACADFSSRS</sequence>
<organism evidence="2 3">
    <name type="scientific">Portunus trituberculatus</name>
    <name type="common">Swimming crab</name>
    <name type="synonym">Neptunus trituberculatus</name>
    <dbReference type="NCBI Taxonomy" id="210409"/>
    <lineage>
        <taxon>Eukaryota</taxon>
        <taxon>Metazoa</taxon>
        <taxon>Ecdysozoa</taxon>
        <taxon>Arthropoda</taxon>
        <taxon>Crustacea</taxon>
        <taxon>Multicrustacea</taxon>
        <taxon>Malacostraca</taxon>
        <taxon>Eumalacostraca</taxon>
        <taxon>Eucarida</taxon>
        <taxon>Decapoda</taxon>
        <taxon>Pleocyemata</taxon>
        <taxon>Brachyura</taxon>
        <taxon>Eubrachyura</taxon>
        <taxon>Portunoidea</taxon>
        <taxon>Portunidae</taxon>
        <taxon>Portuninae</taxon>
        <taxon>Portunus</taxon>
    </lineage>
</organism>
<comment type="caution">
    <text evidence="2">The sequence shown here is derived from an EMBL/GenBank/DDBJ whole genome shotgun (WGS) entry which is preliminary data.</text>
</comment>
<dbReference type="AlphaFoldDB" id="A0A5B7EFT4"/>
<name>A0A5B7EFT4_PORTR</name>
<dbReference type="EMBL" id="VSRR010002746">
    <property type="protein sequence ID" value="MPC33032.1"/>
    <property type="molecule type" value="Genomic_DNA"/>
</dbReference>